<reference evidence="1 2" key="1">
    <citation type="submission" date="2024-02" db="EMBL/GenBank/DDBJ databases">
        <title>Discinaceae phylogenomics.</title>
        <authorList>
            <person name="Dirks A.C."/>
            <person name="James T.Y."/>
        </authorList>
    </citation>
    <scope>NUCLEOTIDE SEQUENCE [LARGE SCALE GENOMIC DNA]</scope>
    <source>
        <strain evidence="1 2">ACD0624</strain>
    </source>
</reference>
<proteinExistence type="predicted"/>
<evidence type="ECO:0000313" key="2">
    <source>
        <dbReference type="Proteomes" id="UP001447188"/>
    </source>
</evidence>
<comment type="caution">
    <text evidence="1">The sequence shown here is derived from an EMBL/GenBank/DDBJ whole genome shotgun (WGS) entry which is preliminary data.</text>
</comment>
<dbReference type="EMBL" id="JBBBZM010000092">
    <property type="protein sequence ID" value="KAL0634511.1"/>
    <property type="molecule type" value="Genomic_DNA"/>
</dbReference>
<gene>
    <name evidence="1" type="ORF">Q9L58_006529</name>
</gene>
<keyword evidence="2" id="KW-1185">Reference proteome</keyword>
<dbReference type="Proteomes" id="UP001447188">
    <property type="component" value="Unassembled WGS sequence"/>
</dbReference>
<evidence type="ECO:0000313" key="1">
    <source>
        <dbReference type="EMBL" id="KAL0634511.1"/>
    </source>
</evidence>
<name>A0ABR3GG40_9PEZI</name>
<protein>
    <submittedName>
        <fullName evidence="1">Uncharacterized protein</fullName>
    </submittedName>
</protein>
<sequence>MDTTSTDLRVPSEEDAAAAERMKINWAHQPGSTGAQQAKKYHTERLCYSAVSGGFIRETIGSQPDTILIRAPVHIQSYDPDTGKYGILQCDFKAFVHQGVDYNYG</sequence>
<accession>A0ABR3GG40</accession>
<organism evidence="1 2">
    <name type="scientific">Discina gigas</name>
    <dbReference type="NCBI Taxonomy" id="1032678"/>
    <lineage>
        <taxon>Eukaryota</taxon>
        <taxon>Fungi</taxon>
        <taxon>Dikarya</taxon>
        <taxon>Ascomycota</taxon>
        <taxon>Pezizomycotina</taxon>
        <taxon>Pezizomycetes</taxon>
        <taxon>Pezizales</taxon>
        <taxon>Discinaceae</taxon>
        <taxon>Discina</taxon>
    </lineage>
</organism>